<dbReference type="PRINTS" id="PR00313">
    <property type="entry name" value="CABNDNGRPT"/>
</dbReference>
<protein>
    <submittedName>
        <fullName evidence="3">Calcium-binding protein</fullName>
    </submittedName>
</protein>
<dbReference type="Proteomes" id="UP001597135">
    <property type="component" value="Unassembled WGS sequence"/>
</dbReference>
<dbReference type="Gene3D" id="2.150.10.10">
    <property type="entry name" value="Serralysin-like metalloprotease, C-terminal"/>
    <property type="match status" value="2"/>
</dbReference>
<dbReference type="PROSITE" id="PS00330">
    <property type="entry name" value="HEMOLYSIN_CALCIUM"/>
    <property type="match status" value="1"/>
</dbReference>
<accession>A0ABW3ZLT1</accession>
<dbReference type="SUPFAM" id="SSF51120">
    <property type="entry name" value="beta-Roll"/>
    <property type="match status" value="1"/>
</dbReference>
<dbReference type="InterPro" id="IPR018511">
    <property type="entry name" value="Hemolysin-typ_Ca-bd_CS"/>
</dbReference>
<name>A0ABW3ZLT1_9RHOB</name>
<evidence type="ECO:0000256" key="1">
    <source>
        <dbReference type="ARBA" id="ARBA00004613"/>
    </source>
</evidence>
<evidence type="ECO:0000313" key="3">
    <source>
        <dbReference type="EMBL" id="MFD1343593.1"/>
    </source>
</evidence>
<dbReference type="PANTHER" id="PTHR38340:SF1">
    <property type="entry name" value="S-LAYER PROTEIN"/>
    <property type="match status" value="1"/>
</dbReference>
<gene>
    <name evidence="3" type="ORF">ACFQ4E_14275</name>
</gene>
<dbReference type="InterPro" id="IPR050557">
    <property type="entry name" value="RTX_toxin/Mannuronan_C5-epim"/>
</dbReference>
<comment type="subcellular location">
    <subcellularLocation>
        <location evidence="1">Secreted</location>
    </subcellularLocation>
</comment>
<comment type="caution">
    <text evidence="3">The sequence shown here is derived from an EMBL/GenBank/DDBJ whole genome shotgun (WGS) entry which is preliminary data.</text>
</comment>
<dbReference type="InterPro" id="IPR011049">
    <property type="entry name" value="Serralysin-like_metalloprot_C"/>
</dbReference>
<keyword evidence="2" id="KW-0964">Secreted</keyword>
<reference evidence="4" key="1">
    <citation type="journal article" date="2019" name="Int. J. Syst. Evol. Microbiol.">
        <title>The Global Catalogue of Microorganisms (GCM) 10K type strain sequencing project: providing services to taxonomists for standard genome sequencing and annotation.</title>
        <authorList>
            <consortium name="The Broad Institute Genomics Platform"/>
            <consortium name="The Broad Institute Genome Sequencing Center for Infectious Disease"/>
            <person name="Wu L."/>
            <person name="Ma J."/>
        </authorList>
    </citation>
    <scope>NUCLEOTIDE SEQUENCE [LARGE SCALE GENOMIC DNA]</scope>
    <source>
        <strain evidence="4">CCUG 62953</strain>
    </source>
</reference>
<evidence type="ECO:0000256" key="2">
    <source>
        <dbReference type="ARBA" id="ARBA00022525"/>
    </source>
</evidence>
<evidence type="ECO:0000313" key="4">
    <source>
        <dbReference type="Proteomes" id="UP001597135"/>
    </source>
</evidence>
<dbReference type="Pfam" id="PF00353">
    <property type="entry name" value="HemolysinCabind"/>
    <property type="match status" value="2"/>
</dbReference>
<dbReference type="PANTHER" id="PTHR38340">
    <property type="entry name" value="S-LAYER PROTEIN"/>
    <property type="match status" value="1"/>
</dbReference>
<dbReference type="RefSeq" id="WP_386804680.1">
    <property type="nucleotide sequence ID" value="NZ_JBHTMU010000027.1"/>
</dbReference>
<dbReference type="InterPro" id="IPR001343">
    <property type="entry name" value="Hemolysn_Ca-bd"/>
</dbReference>
<keyword evidence="4" id="KW-1185">Reference proteome</keyword>
<proteinExistence type="predicted"/>
<sequence length="366" mass="38618">MLGLLLLASFGTLAVGGAFDEVFGLSEDEDRDLDRIDADEAERLLDPSALAELEAALLDDPAEALAGREIAEVDISAFRFTPTDAVDFTTTDEAEYVSLPDDLDDPGQNVVFLGGGDDVALGSVFADVISGDDGNDLIFGRDGFDQLFGDAGDDTISGGSGGDALFTELDGDLILPGTGADVVFGDGGDDNIIEDVFSEESLDPDGVIDVFSGGDGNDGIMLATGLNLLSLGAGADHVEIDAEYDDAPAAVITDFDPEEDGLLLSVYTDAPDLGDGATALEITYLASQIETSLGPATLVEPAVESEELAETLAGANALTPCLWGSRPRIWRTRRSGFWCRPTPRPGATACRWRRSRRRWARRASER</sequence>
<dbReference type="EMBL" id="JBHTMU010000027">
    <property type="protein sequence ID" value="MFD1343593.1"/>
    <property type="molecule type" value="Genomic_DNA"/>
</dbReference>
<organism evidence="3 4">
    <name type="scientific">Litorisediminicola beolgyonensis</name>
    <dbReference type="NCBI Taxonomy" id="1173614"/>
    <lineage>
        <taxon>Bacteria</taxon>
        <taxon>Pseudomonadati</taxon>
        <taxon>Pseudomonadota</taxon>
        <taxon>Alphaproteobacteria</taxon>
        <taxon>Rhodobacterales</taxon>
        <taxon>Paracoccaceae</taxon>
        <taxon>Litorisediminicola</taxon>
    </lineage>
</organism>